<dbReference type="GO" id="GO:0016853">
    <property type="term" value="F:isomerase activity"/>
    <property type="evidence" value="ECO:0007669"/>
    <property type="project" value="UniProtKB-KW"/>
</dbReference>
<feature type="domain" description="Xylose isomerase-like TIM barrel" evidence="1">
    <location>
        <begin position="20"/>
        <end position="245"/>
    </location>
</feature>
<evidence type="ECO:0000313" key="2">
    <source>
        <dbReference type="EMBL" id="WGV15032.1"/>
    </source>
</evidence>
<gene>
    <name evidence="2" type="ORF">QF092_12115</name>
</gene>
<dbReference type="Proteomes" id="UP001230978">
    <property type="component" value="Chromosome"/>
</dbReference>
<proteinExistence type="predicted"/>
<dbReference type="EMBL" id="CP124535">
    <property type="protein sequence ID" value="WGV15032.1"/>
    <property type="molecule type" value="Genomic_DNA"/>
</dbReference>
<dbReference type="Gene3D" id="3.20.20.150">
    <property type="entry name" value="Divalent-metal-dependent TIM barrel enzymes"/>
    <property type="match status" value="1"/>
</dbReference>
<dbReference type="InterPro" id="IPR013022">
    <property type="entry name" value="Xyl_isomerase-like_TIM-brl"/>
</dbReference>
<dbReference type="InterPro" id="IPR036237">
    <property type="entry name" value="Xyl_isomerase-like_sf"/>
</dbReference>
<protein>
    <submittedName>
        <fullName evidence="2">Sugar phosphate isomerase/epimerase</fullName>
    </submittedName>
</protein>
<keyword evidence="3" id="KW-1185">Reference proteome</keyword>
<dbReference type="RefSeq" id="WP_281464163.1">
    <property type="nucleotide sequence ID" value="NZ_CP124535.1"/>
</dbReference>
<name>A0ABY8Q4A6_9RHOB</name>
<accession>A0ABY8Q4A6</accession>
<reference evidence="2 3" key="1">
    <citation type="submission" date="2023-04" db="EMBL/GenBank/DDBJ databases">
        <title>YMD61, complete Genome.</title>
        <authorList>
            <person name="Zhang J."/>
        </authorList>
    </citation>
    <scope>NUCLEOTIDE SEQUENCE [LARGE SCALE GENOMIC DNA]</scope>
    <source>
        <strain evidence="2 3">YMD61</strain>
    </source>
</reference>
<evidence type="ECO:0000313" key="3">
    <source>
        <dbReference type="Proteomes" id="UP001230978"/>
    </source>
</evidence>
<sequence>MMALGLGHFTFLHLSPARLVRLAREAGFGLVGLRFHPVVPGQLHWLPVGEELGELRRVMNGEGVRLYDVETVVIDTTLDVHGLVPMMDAAAALGGARINTCADWFDGLDDTFATICDLARARGLGVDLECMAWRGINSPGACLDLIRRSGAPNAGYLVDALHHIRCGGSAADLAATQSGGIVSAQLCDALATPPADREAMIAEARGGRLVPGEGGLPLRSLVAALPQGTTISVEVPSASDPRPERDRAKAIFRATARLVEDTHP</sequence>
<keyword evidence="2" id="KW-0413">Isomerase</keyword>
<dbReference type="SUPFAM" id="SSF51658">
    <property type="entry name" value="Xylose isomerase-like"/>
    <property type="match status" value="1"/>
</dbReference>
<organism evidence="2 3">
    <name type="scientific">Fuscovulum ytuae</name>
    <dbReference type="NCBI Taxonomy" id="3042299"/>
    <lineage>
        <taxon>Bacteria</taxon>
        <taxon>Pseudomonadati</taxon>
        <taxon>Pseudomonadota</taxon>
        <taxon>Alphaproteobacteria</taxon>
        <taxon>Rhodobacterales</taxon>
        <taxon>Paracoccaceae</taxon>
        <taxon>Fuscovulum</taxon>
    </lineage>
</organism>
<dbReference type="Pfam" id="PF01261">
    <property type="entry name" value="AP_endonuc_2"/>
    <property type="match status" value="1"/>
</dbReference>
<dbReference type="PANTHER" id="PTHR12110">
    <property type="entry name" value="HYDROXYPYRUVATE ISOMERASE"/>
    <property type="match status" value="1"/>
</dbReference>
<dbReference type="InterPro" id="IPR050312">
    <property type="entry name" value="IolE/XylAMocC-like"/>
</dbReference>
<dbReference type="PANTHER" id="PTHR12110:SF48">
    <property type="entry name" value="BLL3656 PROTEIN"/>
    <property type="match status" value="1"/>
</dbReference>
<evidence type="ECO:0000259" key="1">
    <source>
        <dbReference type="Pfam" id="PF01261"/>
    </source>
</evidence>